<gene>
    <name evidence="1" type="ORF">RUM43_002668</name>
</gene>
<proteinExistence type="predicted"/>
<dbReference type="AlphaFoldDB" id="A0AAN8S501"/>
<dbReference type="EMBL" id="JAWJWE010000036">
    <property type="protein sequence ID" value="KAK6628852.1"/>
    <property type="molecule type" value="Genomic_DNA"/>
</dbReference>
<organism evidence="1 2">
    <name type="scientific">Polyplax serrata</name>
    <name type="common">Common mouse louse</name>
    <dbReference type="NCBI Taxonomy" id="468196"/>
    <lineage>
        <taxon>Eukaryota</taxon>
        <taxon>Metazoa</taxon>
        <taxon>Ecdysozoa</taxon>
        <taxon>Arthropoda</taxon>
        <taxon>Hexapoda</taxon>
        <taxon>Insecta</taxon>
        <taxon>Pterygota</taxon>
        <taxon>Neoptera</taxon>
        <taxon>Paraneoptera</taxon>
        <taxon>Psocodea</taxon>
        <taxon>Troctomorpha</taxon>
        <taxon>Phthiraptera</taxon>
        <taxon>Anoplura</taxon>
        <taxon>Polyplacidae</taxon>
        <taxon>Polyplax</taxon>
    </lineage>
</organism>
<sequence>MFALEKTNYLTSSFTARMTFTIDYRYLKTFHHSRHQNGEHLTSATTQLTLNVMETHVGPSGFVELTCISTIPAYLDDEEDRFADKRIQTISGKLKVTVLSCVLSSP</sequence>
<dbReference type="Proteomes" id="UP001372834">
    <property type="component" value="Unassembled WGS sequence"/>
</dbReference>
<protein>
    <submittedName>
        <fullName evidence="1">Uncharacterized protein</fullName>
    </submittedName>
</protein>
<name>A0AAN8S501_POLSC</name>
<comment type="caution">
    <text evidence="1">The sequence shown here is derived from an EMBL/GenBank/DDBJ whole genome shotgun (WGS) entry which is preliminary data.</text>
</comment>
<evidence type="ECO:0000313" key="1">
    <source>
        <dbReference type="EMBL" id="KAK6628852.1"/>
    </source>
</evidence>
<accession>A0AAN8S501</accession>
<evidence type="ECO:0000313" key="2">
    <source>
        <dbReference type="Proteomes" id="UP001372834"/>
    </source>
</evidence>
<reference evidence="1 2" key="1">
    <citation type="submission" date="2023-10" db="EMBL/GenBank/DDBJ databases">
        <title>Genomes of two closely related lineages of the louse Polyplax serrata with different host specificities.</title>
        <authorList>
            <person name="Martinu J."/>
            <person name="Tarabai H."/>
            <person name="Stefka J."/>
            <person name="Hypsa V."/>
        </authorList>
    </citation>
    <scope>NUCLEOTIDE SEQUENCE [LARGE SCALE GENOMIC DNA]</scope>
    <source>
        <strain evidence="1">HR10_N</strain>
    </source>
</reference>